<gene>
    <name evidence="1" type="ORF">EM932_14650</name>
</gene>
<dbReference type="EMBL" id="SRSO01000021">
    <property type="protein sequence ID" value="TGV01706.1"/>
    <property type="molecule type" value="Genomic_DNA"/>
</dbReference>
<reference evidence="1 2" key="1">
    <citation type="submission" date="2019-04" db="EMBL/GenBank/DDBJ databases">
        <authorList>
            <person name="Liu A."/>
        </authorList>
    </citation>
    <scope>NUCLEOTIDE SEQUENCE [LARGE SCALE GENOMIC DNA]</scope>
    <source>
        <strain evidence="1 2">RZ03</strain>
    </source>
</reference>
<dbReference type="InterPro" id="IPR025345">
    <property type="entry name" value="DUF4249"/>
</dbReference>
<dbReference type="Pfam" id="PF14054">
    <property type="entry name" value="DUF4249"/>
    <property type="match status" value="1"/>
</dbReference>
<protein>
    <submittedName>
        <fullName evidence="1">DUF4249 domain-containing protein</fullName>
    </submittedName>
</protein>
<dbReference type="AlphaFoldDB" id="A0A4S1DUG5"/>
<dbReference type="Proteomes" id="UP000307602">
    <property type="component" value="Unassembled WGS sequence"/>
</dbReference>
<organism evidence="1 2">
    <name type="scientific">Flavivirga rizhaonensis</name>
    <dbReference type="NCBI Taxonomy" id="2559571"/>
    <lineage>
        <taxon>Bacteria</taxon>
        <taxon>Pseudomonadati</taxon>
        <taxon>Bacteroidota</taxon>
        <taxon>Flavobacteriia</taxon>
        <taxon>Flavobacteriales</taxon>
        <taxon>Flavobacteriaceae</taxon>
        <taxon>Flavivirga</taxon>
    </lineage>
</organism>
<sequence>MRQHNWLFLGSYHQYLIILNFKIMKKIKYLFIFCLLSLVSCEDVIDVNLNNAEPRLVIDASLNWVKGTDGRTQSIQLSLTAPFFDKVIPPATGASVTVTDSNNNTFSFNEIENSGLYINNNFLPVLNTDYDLTILYNNETYTATETLTPVVPIEFVEQKNDGGFTGDETELKAYYNDPSNIKNFYLFEFLIVKKNSINLEVYDDEFTDGNQIFAFFSDEDLEAGDELIIINSGVSERNFEFLNILLQQTDDESGDPFETQPATIRGNCINQTNPNNYPLGYFRVSETSIFTYIIE</sequence>
<name>A0A4S1DUG5_9FLAO</name>
<accession>A0A4S1DUG5</accession>
<dbReference type="OrthoDB" id="1430047at2"/>
<evidence type="ECO:0000313" key="2">
    <source>
        <dbReference type="Proteomes" id="UP000307602"/>
    </source>
</evidence>
<evidence type="ECO:0000313" key="1">
    <source>
        <dbReference type="EMBL" id="TGV01706.1"/>
    </source>
</evidence>
<keyword evidence="2" id="KW-1185">Reference proteome</keyword>
<comment type="caution">
    <text evidence="1">The sequence shown here is derived from an EMBL/GenBank/DDBJ whole genome shotgun (WGS) entry which is preliminary data.</text>
</comment>
<proteinExistence type="predicted"/>